<comment type="caution">
    <text evidence="1">The sequence shown here is derived from an EMBL/GenBank/DDBJ whole genome shotgun (WGS) entry which is preliminary data.</text>
</comment>
<proteinExistence type="predicted"/>
<keyword evidence="2" id="KW-1185">Reference proteome</keyword>
<sequence>MPVMGAGGAAVDSCGGQLFVILLYRSLRNGRSQGFRGVSVFGQCPEADAMQRSGLGSVTSNRSQYATDLFPMGVCHVLEIKAESPLKVQGKTNSPAAPSGQGEVYSHTLSPFFPLLPTDRINLPCIIVPRRGAQSTVLRPDKLSP</sequence>
<reference evidence="1" key="1">
    <citation type="submission" date="2021-02" db="EMBL/GenBank/DDBJ databases">
        <title>Comparative genomics reveals that relaxation of natural selection precedes convergent phenotypic evolution of cavefish.</title>
        <authorList>
            <person name="Peng Z."/>
        </authorList>
    </citation>
    <scope>NUCLEOTIDE SEQUENCE</scope>
    <source>
        <tissue evidence="1">Muscle</tissue>
    </source>
</reference>
<accession>A0A9W7WNT8</accession>
<evidence type="ECO:0000313" key="2">
    <source>
        <dbReference type="Proteomes" id="UP001059041"/>
    </source>
</evidence>
<name>A0A9W7WNT8_TRIRA</name>
<evidence type="ECO:0000313" key="1">
    <source>
        <dbReference type="EMBL" id="KAI7805665.1"/>
    </source>
</evidence>
<dbReference type="AlphaFoldDB" id="A0A9W7WNT8"/>
<organism evidence="1 2">
    <name type="scientific">Triplophysa rosa</name>
    <name type="common">Cave loach</name>
    <dbReference type="NCBI Taxonomy" id="992332"/>
    <lineage>
        <taxon>Eukaryota</taxon>
        <taxon>Metazoa</taxon>
        <taxon>Chordata</taxon>
        <taxon>Craniata</taxon>
        <taxon>Vertebrata</taxon>
        <taxon>Euteleostomi</taxon>
        <taxon>Actinopterygii</taxon>
        <taxon>Neopterygii</taxon>
        <taxon>Teleostei</taxon>
        <taxon>Ostariophysi</taxon>
        <taxon>Cypriniformes</taxon>
        <taxon>Nemacheilidae</taxon>
        <taxon>Triplophysa</taxon>
    </lineage>
</organism>
<protein>
    <submittedName>
        <fullName evidence="1">Uncharacterized protein</fullName>
    </submittedName>
</protein>
<gene>
    <name evidence="1" type="ORF">IRJ41_013758</name>
</gene>
<dbReference type="EMBL" id="JAFHDT010000009">
    <property type="protein sequence ID" value="KAI7805665.1"/>
    <property type="molecule type" value="Genomic_DNA"/>
</dbReference>
<dbReference type="Proteomes" id="UP001059041">
    <property type="component" value="Linkage Group LG9"/>
</dbReference>